<comment type="caution">
    <text evidence="2">The sequence shown here is derived from an EMBL/GenBank/DDBJ whole genome shotgun (WGS) entry which is preliminary data.</text>
</comment>
<sequence length="167" mass="18434">MKRTPDDDNKEDTGDGHHDEDTEEDTSDSDQDDVEDYQAENESDQQPEQKGNDREKEKDEAKESGIKNNSKEPSCKGVMSEMPVIEELSIRGGESTTPHPSKELSAEKLPQGEGASAAPTDQEEPLLKGVIQKSPLEELSGESTTPHHSQGPTLDEFDILINFAIYH</sequence>
<feature type="region of interest" description="Disordered" evidence="1">
    <location>
        <begin position="1"/>
        <end position="154"/>
    </location>
</feature>
<evidence type="ECO:0000313" key="2">
    <source>
        <dbReference type="EMBL" id="KAH0773533.1"/>
    </source>
</evidence>
<accession>A0ABQ7W0F9</accession>
<evidence type="ECO:0000313" key="3">
    <source>
        <dbReference type="Proteomes" id="UP000826656"/>
    </source>
</evidence>
<feature type="compositionally biased region" description="Acidic residues" evidence="1">
    <location>
        <begin position="21"/>
        <end position="45"/>
    </location>
</feature>
<feature type="compositionally biased region" description="Basic and acidic residues" evidence="1">
    <location>
        <begin position="1"/>
        <end position="20"/>
    </location>
</feature>
<feature type="compositionally biased region" description="Polar residues" evidence="1">
    <location>
        <begin position="141"/>
        <end position="152"/>
    </location>
</feature>
<gene>
    <name evidence="2" type="ORF">KY290_010670</name>
</gene>
<reference evidence="2 3" key="1">
    <citation type="journal article" date="2021" name="bioRxiv">
        <title>Chromosome-scale and haplotype-resolved genome assembly of a tetraploid potato cultivar.</title>
        <authorList>
            <person name="Sun H."/>
            <person name="Jiao W.-B."/>
            <person name="Krause K."/>
            <person name="Campoy J.A."/>
            <person name="Goel M."/>
            <person name="Folz-Donahue K."/>
            <person name="Kukat C."/>
            <person name="Huettel B."/>
            <person name="Schneeberger K."/>
        </authorList>
    </citation>
    <scope>NUCLEOTIDE SEQUENCE [LARGE SCALE GENOMIC DNA]</scope>
    <source>
        <strain evidence="2">SolTubOtavaFocal</strain>
        <tissue evidence="2">Leaves</tissue>
    </source>
</reference>
<feature type="compositionally biased region" description="Basic and acidic residues" evidence="1">
    <location>
        <begin position="50"/>
        <end position="74"/>
    </location>
</feature>
<dbReference type="EMBL" id="JAIVGD010000005">
    <property type="protein sequence ID" value="KAH0773533.1"/>
    <property type="molecule type" value="Genomic_DNA"/>
</dbReference>
<organism evidence="2 3">
    <name type="scientific">Solanum tuberosum</name>
    <name type="common">Potato</name>
    <dbReference type="NCBI Taxonomy" id="4113"/>
    <lineage>
        <taxon>Eukaryota</taxon>
        <taxon>Viridiplantae</taxon>
        <taxon>Streptophyta</taxon>
        <taxon>Embryophyta</taxon>
        <taxon>Tracheophyta</taxon>
        <taxon>Spermatophyta</taxon>
        <taxon>Magnoliopsida</taxon>
        <taxon>eudicotyledons</taxon>
        <taxon>Gunneridae</taxon>
        <taxon>Pentapetalae</taxon>
        <taxon>asterids</taxon>
        <taxon>lamiids</taxon>
        <taxon>Solanales</taxon>
        <taxon>Solanaceae</taxon>
        <taxon>Solanoideae</taxon>
        <taxon>Solaneae</taxon>
        <taxon>Solanum</taxon>
    </lineage>
</organism>
<protein>
    <submittedName>
        <fullName evidence="2">Uncharacterized protein</fullName>
    </submittedName>
</protein>
<evidence type="ECO:0000256" key="1">
    <source>
        <dbReference type="SAM" id="MobiDB-lite"/>
    </source>
</evidence>
<dbReference type="Proteomes" id="UP000826656">
    <property type="component" value="Unassembled WGS sequence"/>
</dbReference>
<name>A0ABQ7W0F9_SOLTU</name>
<keyword evidence="3" id="KW-1185">Reference proteome</keyword>
<proteinExistence type="predicted"/>